<dbReference type="GO" id="GO:0005737">
    <property type="term" value="C:cytoplasm"/>
    <property type="evidence" value="ECO:0007669"/>
    <property type="project" value="UniProtKB-SubCell"/>
</dbReference>
<reference evidence="6 7" key="1">
    <citation type="journal article" date="2019" name="Int. J. Syst. Evol. Microbiol.">
        <title>The Global Catalogue of Microorganisms (GCM) 10K type strain sequencing project: providing services to taxonomists for standard genome sequencing and annotation.</title>
        <authorList>
            <consortium name="The Broad Institute Genomics Platform"/>
            <consortium name="The Broad Institute Genome Sequencing Center for Infectious Disease"/>
            <person name="Wu L."/>
            <person name="Ma J."/>
        </authorList>
    </citation>
    <scope>NUCLEOTIDE SEQUENCE [LARGE SCALE GENOMIC DNA]</scope>
    <source>
        <strain evidence="6 7">Y73</strain>
    </source>
</reference>
<dbReference type="SUPFAM" id="SSF55594">
    <property type="entry name" value="HPr-like"/>
    <property type="match status" value="1"/>
</dbReference>
<dbReference type="AlphaFoldDB" id="A0ABD5UKA6"/>
<evidence type="ECO:0000256" key="3">
    <source>
        <dbReference type="ARBA" id="ARBA00022683"/>
    </source>
</evidence>
<dbReference type="InterPro" id="IPR001020">
    <property type="entry name" value="PTS_HPr_His_P_site"/>
</dbReference>
<dbReference type="RefSeq" id="WP_379768964.1">
    <property type="nucleotide sequence ID" value="NZ_JBHSXI010000012.1"/>
</dbReference>
<dbReference type="Proteomes" id="UP001596333">
    <property type="component" value="Unassembled WGS sequence"/>
</dbReference>
<feature type="compositionally biased region" description="Acidic residues" evidence="4">
    <location>
        <begin position="102"/>
        <end position="130"/>
    </location>
</feature>
<evidence type="ECO:0000256" key="2">
    <source>
        <dbReference type="ARBA" id="ARBA00022490"/>
    </source>
</evidence>
<dbReference type="PANTHER" id="PTHR33705:SF2">
    <property type="entry name" value="PHOSPHOCARRIER PROTEIN NPR"/>
    <property type="match status" value="1"/>
</dbReference>
<feature type="region of interest" description="Disordered" evidence="4">
    <location>
        <begin position="99"/>
        <end position="130"/>
    </location>
</feature>
<sequence length="130" mass="13038">MERIVTVVPEAGLHARPASKLVQTVNGFDATVSIGRAGDGDDGEGGDANDGDGGDDGLVRADSMLSVSGLNVGHGESVRVVAEGTEAEDALDAVCDLLTSAIDEENGDSDGDGDSEDDSDDGDDDGGETE</sequence>
<organism evidence="6 7">
    <name type="scientific">Halorubrum trueperi</name>
    <dbReference type="NCBI Taxonomy" id="2004704"/>
    <lineage>
        <taxon>Archaea</taxon>
        <taxon>Methanobacteriati</taxon>
        <taxon>Methanobacteriota</taxon>
        <taxon>Stenosarchaea group</taxon>
        <taxon>Halobacteria</taxon>
        <taxon>Halobacteriales</taxon>
        <taxon>Haloferacaceae</taxon>
        <taxon>Halorubrum</taxon>
    </lineage>
</organism>
<dbReference type="PROSITE" id="PS51350">
    <property type="entry name" value="PTS_HPR_DOM"/>
    <property type="match status" value="1"/>
</dbReference>
<dbReference type="InterPro" id="IPR035895">
    <property type="entry name" value="HPr-like_sf"/>
</dbReference>
<feature type="region of interest" description="Disordered" evidence="4">
    <location>
        <begin position="32"/>
        <end position="60"/>
    </location>
</feature>
<evidence type="ECO:0000256" key="1">
    <source>
        <dbReference type="ARBA" id="ARBA00004496"/>
    </source>
</evidence>
<keyword evidence="3" id="KW-0598">Phosphotransferase system</keyword>
<keyword evidence="7" id="KW-1185">Reference proteome</keyword>
<keyword evidence="2" id="KW-0963">Cytoplasm</keyword>
<dbReference type="InterPro" id="IPR000032">
    <property type="entry name" value="HPr-like"/>
</dbReference>
<dbReference type="EMBL" id="JBHSXI010000012">
    <property type="protein sequence ID" value="MFC6889810.1"/>
    <property type="molecule type" value="Genomic_DNA"/>
</dbReference>
<feature type="compositionally biased region" description="Acidic residues" evidence="4">
    <location>
        <begin position="40"/>
        <end position="55"/>
    </location>
</feature>
<dbReference type="PROSITE" id="PS00369">
    <property type="entry name" value="PTS_HPR_HIS"/>
    <property type="match status" value="1"/>
</dbReference>
<dbReference type="Gene3D" id="3.30.1340.10">
    <property type="entry name" value="HPr-like"/>
    <property type="match status" value="1"/>
</dbReference>
<accession>A0ABD5UKA6</accession>
<comment type="caution">
    <text evidence="6">The sequence shown here is derived from an EMBL/GenBank/DDBJ whole genome shotgun (WGS) entry which is preliminary data.</text>
</comment>
<gene>
    <name evidence="6" type="ORF">ACFQEY_12390</name>
</gene>
<dbReference type="InterPro" id="IPR050399">
    <property type="entry name" value="HPr"/>
</dbReference>
<name>A0ABD5UKA6_9EURY</name>
<evidence type="ECO:0000259" key="5">
    <source>
        <dbReference type="PROSITE" id="PS51350"/>
    </source>
</evidence>
<protein>
    <submittedName>
        <fullName evidence="6">HPr family phosphocarrier protein</fullName>
    </submittedName>
</protein>
<evidence type="ECO:0000313" key="6">
    <source>
        <dbReference type="EMBL" id="MFC6889810.1"/>
    </source>
</evidence>
<proteinExistence type="predicted"/>
<dbReference type="PRINTS" id="PR00107">
    <property type="entry name" value="PHOSPHOCPHPR"/>
</dbReference>
<comment type="subcellular location">
    <subcellularLocation>
        <location evidence="1">Cytoplasm</location>
    </subcellularLocation>
</comment>
<evidence type="ECO:0000256" key="4">
    <source>
        <dbReference type="SAM" id="MobiDB-lite"/>
    </source>
</evidence>
<evidence type="ECO:0000313" key="7">
    <source>
        <dbReference type="Proteomes" id="UP001596333"/>
    </source>
</evidence>
<feature type="domain" description="HPr" evidence="5">
    <location>
        <begin position="1"/>
        <end position="105"/>
    </location>
</feature>
<dbReference type="PANTHER" id="PTHR33705">
    <property type="entry name" value="PHOSPHOCARRIER PROTEIN HPR"/>
    <property type="match status" value="1"/>
</dbReference>
<dbReference type="CDD" id="cd00367">
    <property type="entry name" value="PTS-HPr_like"/>
    <property type="match status" value="1"/>
</dbReference>
<dbReference type="Pfam" id="PF00381">
    <property type="entry name" value="PTS-HPr"/>
    <property type="match status" value="1"/>
</dbReference>
<dbReference type="GO" id="GO:0009401">
    <property type="term" value="P:phosphoenolpyruvate-dependent sugar phosphotransferase system"/>
    <property type="evidence" value="ECO:0007669"/>
    <property type="project" value="UniProtKB-KW"/>
</dbReference>